<accession>A0A1Q8ZXH7</accession>
<dbReference type="InterPro" id="IPR017972">
    <property type="entry name" value="Cyt_P450_CS"/>
</dbReference>
<evidence type="ECO:0000256" key="2">
    <source>
        <dbReference type="ARBA" id="ARBA00010617"/>
    </source>
</evidence>
<evidence type="ECO:0000256" key="1">
    <source>
        <dbReference type="ARBA" id="ARBA00001971"/>
    </source>
</evidence>
<dbReference type="PRINTS" id="PR00385">
    <property type="entry name" value="P450"/>
</dbReference>
<dbReference type="InterPro" id="IPR036396">
    <property type="entry name" value="Cyt_P450_sf"/>
</dbReference>
<gene>
    <name evidence="4" type="ORF">BJF95_15610</name>
</gene>
<dbReference type="GO" id="GO:0020037">
    <property type="term" value="F:heme binding"/>
    <property type="evidence" value="ECO:0007669"/>
    <property type="project" value="InterPro"/>
</dbReference>
<dbReference type="PRINTS" id="PR00359">
    <property type="entry name" value="BP450"/>
</dbReference>
<dbReference type="SUPFAM" id="SSF48264">
    <property type="entry name" value="Cytochrome P450"/>
    <property type="match status" value="1"/>
</dbReference>
<evidence type="ECO:0000256" key="3">
    <source>
        <dbReference type="RuleBase" id="RU000461"/>
    </source>
</evidence>
<dbReference type="AlphaFoldDB" id="A0A1Q8ZXH7"/>
<keyword evidence="3" id="KW-0479">Metal-binding</keyword>
<dbReference type="EMBL" id="MKIM01000019">
    <property type="protein sequence ID" value="OLP46742.1"/>
    <property type="molecule type" value="Genomic_DNA"/>
</dbReference>
<dbReference type="PANTHER" id="PTHR46696:SF6">
    <property type="entry name" value="P450, PUTATIVE (EUROFUNG)-RELATED"/>
    <property type="match status" value="1"/>
</dbReference>
<evidence type="ECO:0000313" key="5">
    <source>
        <dbReference type="Proteomes" id="UP000186894"/>
    </source>
</evidence>
<dbReference type="PANTHER" id="PTHR46696">
    <property type="entry name" value="P450, PUTATIVE (EUROFUNG)-RELATED"/>
    <property type="match status" value="1"/>
</dbReference>
<comment type="cofactor">
    <cofactor evidence="1">
        <name>heme</name>
        <dbReference type="ChEBI" id="CHEBI:30413"/>
    </cofactor>
</comment>
<sequence length="402" mass="45289">MIDPASFNTLSPMLRDDPYSVYAALRVHTPVFWSEAEHAWILLRHQEVTKAFTDPSLLTLDVGQFVREISQALNEEPAELLHLLDVALFLRNPPAHQPLRSLVARLLTARSQASYAAEIDRLARRLLAPLARSGAIDLMDDYALPLPALVVGWLYGLSDHDALWLADMLIGVPSVLLRGRSMREYRSANRSLEQAHALLREHIRNRRCQPADDGLSLLVRLNHETDHPLDDHKLAALASFVFISAFETTSASIGNGLWWLSRHPDMWNHLAARPDLASNAVEETLRLEPPIQHLRRWAHQEQTIADRVIKAGDHMILVIAAANRDPDAYADPDQFMLDRTKPPVISFGAGAHHCLGGWLARLEARIAFSVVLEGPRPTAMPEKPDWLPNYVQRRMKTFQVSL</sequence>
<dbReference type="OrthoDB" id="9801155at2"/>
<keyword evidence="3" id="KW-0503">Monooxygenase</keyword>
<dbReference type="GO" id="GO:0004497">
    <property type="term" value="F:monooxygenase activity"/>
    <property type="evidence" value="ECO:0007669"/>
    <property type="project" value="UniProtKB-KW"/>
</dbReference>
<comment type="caution">
    <text evidence="4">The sequence shown here is derived from an EMBL/GenBank/DDBJ whole genome shotgun (WGS) entry which is preliminary data.</text>
</comment>
<dbReference type="STRING" id="1867956.BJF95_15610"/>
<evidence type="ECO:0008006" key="6">
    <source>
        <dbReference type="Google" id="ProtNLM"/>
    </source>
</evidence>
<dbReference type="RefSeq" id="WP_075637698.1">
    <property type="nucleotide sequence ID" value="NZ_MKIM01000019.1"/>
</dbReference>
<dbReference type="InterPro" id="IPR002397">
    <property type="entry name" value="Cyt_P450_B"/>
</dbReference>
<dbReference type="Gene3D" id="1.10.630.10">
    <property type="entry name" value="Cytochrome P450"/>
    <property type="match status" value="1"/>
</dbReference>
<dbReference type="GO" id="GO:0016705">
    <property type="term" value="F:oxidoreductase activity, acting on paired donors, with incorporation or reduction of molecular oxygen"/>
    <property type="evidence" value="ECO:0007669"/>
    <property type="project" value="InterPro"/>
</dbReference>
<dbReference type="InterPro" id="IPR001128">
    <property type="entry name" value="Cyt_P450"/>
</dbReference>
<name>A0A1Q8ZXH7_9HYPH</name>
<dbReference type="GO" id="GO:0005506">
    <property type="term" value="F:iron ion binding"/>
    <property type="evidence" value="ECO:0007669"/>
    <property type="project" value="InterPro"/>
</dbReference>
<organism evidence="4 5">
    <name type="scientific">Rhizobium oryziradicis</name>
    <dbReference type="NCBI Taxonomy" id="1867956"/>
    <lineage>
        <taxon>Bacteria</taxon>
        <taxon>Pseudomonadati</taxon>
        <taxon>Pseudomonadota</taxon>
        <taxon>Alphaproteobacteria</taxon>
        <taxon>Hyphomicrobiales</taxon>
        <taxon>Rhizobiaceae</taxon>
        <taxon>Rhizobium/Agrobacterium group</taxon>
        <taxon>Rhizobium</taxon>
    </lineage>
</organism>
<keyword evidence="3" id="KW-0560">Oxidoreductase</keyword>
<proteinExistence type="inferred from homology"/>
<keyword evidence="5" id="KW-1185">Reference proteome</keyword>
<reference evidence="4 5" key="1">
    <citation type="submission" date="2016-09" db="EMBL/GenBank/DDBJ databases">
        <title>Rhizobium oryziradicis sp. nov., isolated from the root of rice.</title>
        <authorList>
            <person name="Zhao J."/>
            <person name="Zhang X."/>
        </authorList>
    </citation>
    <scope>NUCLEOTIDE SEQUENCE [LARGE SCALE GENOMIC DNA]</scope>
    <source>
        <strain evidence="4 5">N19</strain>
    </source>
</reference>
<dbReference type="Proteomes" id="UP000186894">
    <property type="component" value="Unassembled WGS sequence"/>
</dbReference>
<evidence type="ECO:0000313" key="4">
    <source>
        <dbReference type="EMBL" id="OLP46742.1"/>
    </source>
</evidence>
<dbReference type="PROSITE" id="PS00086">
    <property type="entry name" value="CYTOCHROME_P450"/>
    <property type="match status" value="1"/>
</dbReference>
<protein>
    <recommendedName>
        <fullName evidence="6">Cytochrome</fullName>
    </recommendedName>
</protein>
<keyword evidence="3" id="KW-0408">Iron</keyword>
<dbReference type="Pfam" id="PF00067">
    <property type="entry name" value="p450"/>
    <property type="match status" value="1"/>
</dbReference>
<keyword evidence="3" id="KW-0349">Heme</keyword>
<comment type="similarity">
    <text evidence="2 3">Belongs to the cytochrome P450 family.</text>
</comment>